<reference evidence="1 2" key="1">
    <citation type="submission" date="2024-10" db="EMBL/GenBank/DDBJ databases">
        <title>Updated reference genomes for cyclostephanoid diatoms.</title>
        <authorList>
            <person name="Roberts W.R."/>
            <person name="Alverson A.J."/>
        </authorList>
    </citation>
    <scope>NUCLEOTIDE SEQUENCE [LARGE SCALE GENOMIC DNA]</scope>
    <source>
        <strain evidence="1 2">AJA232-27</strain>
    </source>
</reference>
<evidence type="ECO:0000313" key="1">
    <source>
        <dbReference type="EMBL" id="KAL3771562.1"/>
    </source>
</evidence>
<comment type="caution">
    <text evidence="1">The sequence shown here is derived from an EMBL/GenBank/DDBJ whole genome shotgun (WGS) entry which is preliminary data.</text>
</comment>
<proteinExistence type="predicted"/>
<name>A0ABD3NAH0_9STRA</name>
<evidence type="ECO:0000313" key="2">
    <source>
        <dbReference type="Proteomes" id="UP001530293"/>
    </source>
</evidence>
<sequence length="194" mass="21761">MKTQETKPRKTLISWLMTKATTKIINNDHGVASLKTSTSTKQAKEIISEDATDAGTADEHDHPNFMDSKTMFELKTTSDELACIATTRANEHIDECLSTEVPSVVDRQMWESIPQFTKMDLTVGRHLGKGTFSDVFQVVALISVEEEEPPTRESLDSDCTELDKLIKRMFHIKEADLDKMGMDPSSTEKNKPPI</sequence>
<dbReference type="Proteomes" id="UP001530293">
    <property type="component" value="Unassembled WGS sequence"/>
</dbReference>
<organism evidence="1 2">
    <name type="scientific">Discostella pseudostelligera</name>
    <dbReference type="NCBI Taxonomy" id="259834"/>
    <lineage>
        <taxon>Eukaryota</taxon>
        <taxon>Sar</taxon>
        <taxon>Stramenopiles</taxon>
        <taxon>Ochrophyta</taxon>
        <taxon>Bacillariophyta</taxon>
        <taxon>Coscinodiscophyceae</taxon>
        <taxon>Thalassiosirophycidae</taxon>
        <taxon>Stephanodiscales</taxon>
        <taxon>Stephanodiscaceae</taxon>
        <taxon>Discostella</taxon>
    </lineage>
</organism>
<accession>A0ABD3NAH0</accession>
<dbReference type="EMBL" id="JALLBG020000023">
    <property type="protein sequence ID" value="KAL3771562.1"/>
    <property type="molecule type" value="Genomic_DNA"/>
</dbReference>
<protein>
    <recommendedName>
        <fullName evidence="3">Protein kinase domain-containing protein</fullName>
    </recommendedName>
</protein>
<dbReference type="AlphaFoldDB" id="A0ABD3NAH0"/>
<keyword evidence="2" id="KW-1185">Reference proteome</keyword>
<evidence type="ECO:0008006" key="3">
    <source>
        <dbReference type="Google" id="ProtNLM"/>
    </source>
</evidence>
<gene>
    <name evidence="1" type="ORF">ACHAWU_003737</name>
</gene>